<reference evidence="2" key="1">
    <citation type="submission" date="2023-08" db="EMBL/GenBank/DDBJ databases">
        <title>A de novo genome assembly of Solanum verrucosum Schlechtendal, a Mexican diploid species geographically isolated from the other diploid A-genome species in potato relatives.</title>
        <authorList>
            <person name="Hosaka K."/>
        </authorList>
    </citation>
    <scope>NUCLEOTIDE SEQUENCE</scope>
    <source>
        <tissue evidence="2">Young leaves</tissue>
    </source>
</reference>
<keyword evidence="3" id="KW-1185">Reference proteome</keyword>
<name>A0AAF0UPF1_SOLVR</name>
<sequence>MTLARLRADVDAFAATIEGVPEPTLEVEADDIVLSALFGDEMPLLDPPHVDGKITTDDDPTTVEGAIEGVTCDDPAGSEKLDPPTS</sequence>
<dbReference type="AlphaFoldDB" id="A0AAF0UPF1"/>
<feature type="region of interest" description="Disordered" evidence="1">
    <location>
        <begin position="67"/>
        <end position="86"/>
    </location>
</feature>
<feature type="compositionally biased region" description="Basic and acidic residues" evidence="1">
    <location>
        <begin position="77"/>
        <end position="86"/>
    </location>
</feature>
<evidence type="ECO:0000313" key="2">
    <source>
        <dbReference type="EMBL" id="WMV49599.1"/>
    </source>
</evidence>
<gene>
    <name evidence="2" type="ORF">MTR67_042984</name>
</gene>
<evidence type="ECO:0000256" key="1">
    <source>
        <dbReference type="SAM" id="MobiDB-lite"/>
    </source>
</evidence>
<proteinExistence type="predicted"/>
<dbReference type="Proteomes" id="UP001234989">
    <property type="component" value="Chromosome 10"/>
</dbReference>
<evidence type="ECO:0000313" key="3">
    <source>
        <dbReference type="Proteomes" id="UP001234989"/>
    </source>
</evidence>
<organism evidence="2 3">
    <name type="scientific">Solanum verrucosum</name>
    <dbReference type="NCBI Taxonomy" id="315347"/>
    <lineage>
        <taxon>Eukaryota</taxon>
        <taxon>Viridiplantae</taxon>
        <taxon>Streptophyta</taxon>
        <taxon>Embryophyta</taxon>
        <taxon>Tracheophyta</taxon>
        <taxon>Spermatophyta</taxon>
        <taxon>Magnoliopsida</taxon>
        <taxon>eudicotyledons</taxon>
        <taxon>Gunneridae</taxon>
        <taxon>Pentapetalae</taxon>
        <taxon>asterids</taxon>
        <taxon>lamiids</taxon>
        <taxon>Solanales</taxon>
        <taxon>Solanaceae</taxon>
        <taxon>Solanoideae</taxon>
        <taxon>Solaneae</taxon>
        <taxon>Solanum</taxon>
    </lineage>
</organism>
<accession>A0AAF0UPF1</accession>
<protein>
    <recommendedName>
        <fullName evidence="4">Integrase core domain containing protein</fullName>
    </recommendedName>
</protein>
<dbReference type="EMBL" id="CP133621">
    <property type="protein sequence ID" value="WMV49599.1"/>
    <property type="molecule type" value="Genomic_DNA"/>
</dbReference>
<evidence type="ECO:0008006" key="4">
    <source>
        <dbReference type="Google" id="ProtNLM"/>
    </source>
</evidence>